<sequence length="220" mass="25543">MYYDLIASLPHLPHFERAERLPITPLQLERRLGSLRPQHAEQLQAARAVVRWRPERFTKRTDQSAVAAYAALLHTKLDTPLREYIHFRLSHQMLLVALRRKQAGLPAPDDSRTLGIGPLVVSLRRNWDTPFFGLQYRYPWLPLAAEELASCDALGLERLLVELHWRWLTRSAEQAMFGFAAVVAFVLKWDMLRTWIEADPQQAKVRFTQLIDRVTNVEGQ</sequence>
<dbReference type="KEGG" id="rul:UC8_51910"/>
<evidence type="ECO:0008006" key="3">
    <source>
        <dbReference type="Google" id="ProtNLM"/>
    </source>
</evidence>
<organism evidence="1 2">
    <name type="scientific">Roseimaritima ulvae</name>
    <dbReference type="NCBI Taxonomy" id="980254"/>
    <lineage>
        <taxon>Bacteria</taxon>
        <taxon>Pseudomonadati</taxon>
        <taxon>Planctomycetota</taxon>
        <taxon>Planctomycetia</taxon>
        <taxon>Pirellulales</taxon>
        <taxon>Pirellulaceae</taxon>
        <taxon>Roseimaritima</taxon>
    </lineage>
</organism>
<protein>
    <recommendedName>
        <fullName evidence="3">V-type ATP synthase subunit C</fullName>
    </recommendedName>
</protein>
<accession>A0A5B9R159</accession>
<dbReference type="RefSeq" id="WP_068139170.1">
    <property type="nucleotide sequence ID" value="NZ_CP042914.1"/>
</dbReference>
<dbReference type="AlphaFoldDB" id="A0A5B9R159"/>
<dbReference type="EMBL" id="CP042914">
    <property type="protein sequence ID" value="QEG43146.1"/>
    <property type="molecule type" value="Genomic_DNA"/>
</dbReference>
<reference evidence="1 2" key="1">
    <citation type="submission" date="2019-08" db="EMBL/GenBank/DDBJ databases">
        <title>Deep-cultivation of Planctomycetes and their phenomic and genomic characterization uncovers novel biology.</title>
        <authorList>
            <person name="Wiegand S."/>
            <person name="Jogler M."/>
            <person name="Boedeker C."/>
            <person name="Pinto D."/>
            <person name="Vollmers J."/>
            <person name="Rivas-Marin E."/>
            <person name="Kohn T."/>
            <person name="Peeters S.H."/>
            <person name="Heuer A."/>
            <person name="Rast P."/>
            <person name="Oberbeckmann S."/>
            <person name="Bunk B."/>
            <person name="Jeske O."/>
            <person name="Meyerdierks A."/>
            <person name="Storesund J.E."/>
            <person name="Kallscheuer N."/>
            <person name="Luecker S."/>
            <person name="Lage O.M."/>
            <person name="Pohl T."/>
            <person name="Merkel B.J."/>
            <person name="Hornburger P."/>
            <person name="Mueller R.-W."/>
            <person name="Bruemmer F."/>
            <person name="Labrenz M."/>
            <person name="Spormann A.M."/>
            <person name="Op den Camp H."/>
            <person name="Overmann J."/>
            <person name="Amann R."/>
            <person name="Jetten M.S.M."/>
            <person name="Mascher T."/>
            <person name="Medema M.H."/>
            <person name="Devos D.P."/>
            <person name="Kaster A.-K."/>
            <person name="Ovreas L."/>
            <person name="Rohde M."/>
            <person name="Galperin M.Y."/>
            <person name="Jogler C."/>
        </authorList>
    </citation>
    <scope>NUCLEOTIDE SEQUENCE [LARGE SCALE GENOMIC DNA]</scope>
    <source>
        <strain evidence="1 2">UC8</strain>
    </source>
</reference>
<name>A0A5B9R159_9BACT</name>
<gene>
    <name evidence="1" type="ORF">UC8_51910</name>
</gene>
<evidence type="ECO:0000313" key="2">
    <source>
        <dbReference type="Proteomes" id="UP000325286"/>
    </source>
</evidence>
<dbReference type="OrthoDB" id="556081at2"/>
<proteinExistence type="predicted"/>
<evidence type="ECO:0000313" key="1">
    <source>
        <dbReference type="EMBL" id="QEG43146.1"/>
    </source>
</evidence>
<dbReference type="InterPro" id="IPR024492">
    <property type="entry name" value="DUF2764"/>
</dbReference>
<dbReference type="Pfam" id="PF10962">
    <property type="entry name" value="DUF2764"/>
    <property type="match status" value="1"/>
</dbReference>
<keyword evidence="2" id="KW-1185">Reference proteome</keyword>
<dbReference type="Proteomes" id="UP000325286">
    <property type="component" value="Chromosome"/>
</dbReference>